<evidence type="ECO:0000256" key="1">
    <source>
        <dbReference type="ARBA" id="ARBA00022679"/>
    </source>
</evidence>
<evidence type="ECO:0000313" key="5">
    <source>
        <dbReference type="EMBL" id="VEN72707.1"/>
    </source>
</evidence>
<feature type="region of interest" description="Disordered" evidence="2">
    <location>
        <begin position="1"/>
        <end position="22"/>
    </location>
</feature>
<dbReference type="SUPFAM" id="SSF53756">
    <property type="entry name" value="UDP-Glycosyltransferase/glycogen phosphorylase"/>
    <property type="match status" value="1"/>
</dbReference>
<evidence type="ECO:0000256" key="2">
    <source>
        <dbReference type="SAM" id="MobiDB-lite"/>
    </source>
</evidence>
<feature type="domain" description="Glycosyl transferase family 1" evidence="3">
    <location>
        <begin position="252"/>
        <end position="406"/>
    </location>
</feature>
<dbReference type="InterPro" id="IPR028098">
    <property type="entry name" value="Glyco_trans_4-like_N"/>
</dbReference>
<dbReference type="Gene3D" id="3.40.50.2000">
    <property type="entry name" value="Glycogen Phosphorylase B"/>
    <property type="match status" value="2"/>
</dbReference>
<name>A0A484HIN9_9BACT</name>
<gene>
    <name evidence="5" type="ORF">EPICR_10206</name>
</gene>
<dbReference type="InterPro" id="IPR001296">
    <property type="entry name" value="Glyco_trans_1"/>
</dbReference>
<dbReference type="EMBL" id="CAACVI010000001">
    <property type="protein sequence ID" value="VEN72707.1"/>
    <property type="molecule type" value="Genomic_DNA"/>
</dbReference>
<proteinExistence type="predicted"/>
<dbReference type="GO" id="GO:0016757">
    <property type="term" value="F:glycosyltransferase activity"/>
    <property type="evidence" value="ECO:0007669"/>
    <property type="project" value="InterPro"/>
</dbReference>
<dbReference type="CDD" id="cd03801">
    <property type="entry name" value="GT4_PimA-like"/>
    <property type="match status" value="1"/>
</dbReference>
<dbReference type="Pfam" id="PF00534">
    <property type="entry name" value="Glycos_transf_1"/>
    <property type="match status" value="1"/>
</dbReference>
<evidence type="ECO:0000259" key="4">
    <source>
        <dbReference type="Pfam" id="PF13439"/>
    </source>
</evidence>
<accession>A0A484HIN9</accession>
<dbReference type="PANTHER" id="PTHR46401:SF2">
    <property type="entry name" value="GLYCOSYLTRANSFERASE WBBK-RELATED"/>
    <property type="match status" value="1"/>
</dbReference>
<organism evidence="5">
    <name type="scientific">uncultured Desulfobacteraceae bacterium</name>
    <dbReference type="NCBI Taxonomy" id="218296"/>
    <lineage>
        <taxon>Bacteria</taxon>
        <taxon>Pseudomonadati</taxon>
        <taxon>Thermodesulfobacteriota</taxon>
        <taxon>Desulfobacteria</taxon>
        <taxon>Desulfobacterales</taxon>
        <taxon>Desulfobacteraceae</taxon>
        <taxon>environmental samples</taxon>
    </lineage>
</organism>
<reference evidence="5" key="1">
    <citation type="submission" date="2019-01" db="EMBL/GenBank/DDBJ databases">
        <authorList>
            <consortium name="Genoscope - CEA"/>
            <person name="William W."/>
        </authorList>
    </citation>
    <scope>NUCLEOTIDE SEQUENCE</scope>
    <source>
        <strain evidence="5">CR-1</strain>
    </source>
</reference>
<protein>
    <submittedName>
        <fullName evidence="5">Glycosyl transferase family 1</fullName>
    </submittedName>
</protein>
<dbReference type="GO" id="GO:0009103">
    <property type="term" value="P:lipopolysaccharide biosynthetic process"/>
    <property type="evidence" value="ECO:0007669"/>
    <property type="project" value="TreeGrafter"/>
</dbReference>
<dbReference type="Pfam" id="PF13439">
    <property type="entry name" value="Glyco_transf_4"/>
    <property type="match status" value="1"/>
</dbReference>
<dbReference type="PANTHER" id="PTHR46401">
    <property type="entry name" value="GLYCOSYLTRANSFERASE WBBK-RELATED"/>
    <property type="match status" value="1"/>
</dbReference>
<feature type="domain" description="Glycosyltransferase subfamily 4-like N-terminal" evidence="4">
    <location>
        <begin position="42"/>
        <end position="242"/>
    </location>
</feature>
<sequence>MKKNQTGPKPGPERSLKRRRSLKQDRPLKICLVSYRSNPHCGGQGVYLKNLSRALKRLGHHVEALSGPPDPMLDPDVPVHRPDCLDLYNPEDLFRVPFPGELADPVNLLEWMGVSTMGFPEPFTFGLRAYRFLRKNPGRYDIIHDNQSLSYGIWALSRLVPVIATIHHPITVDRRIAFQNAGSFIEKMQALRWFSFLGMQKTVSRRLLRIITVSKASARDIGRDFDIPRDRFEIVPNGIDTRLFKPVPGVVREKNRLIVTTSSDTPLKGLEHLLKALWVVSKIKKVRLVVIGTPKKDGDILKLIRRLEIGERVRFTGRVSDRELVRHYARASVAVTPSVYEGFGLPAGEAMACGVPVISTTGGALPEVVGDAGVLVPPSDFRALARGVLDLLNHPHRAAELGRAGFERVQARFTWEKAAEKTVAAHRKAIRDFNRF</sequence>
<evidence type="ECO:0000259" key="3">
    <source>
        <dbReference type="Pfam" id="PF00534"/>
    </source>
</evidence>
<keyword evidence="1 5" id="KW-0808">Transferase</keyword>
<dbReference type="AlphaFoldDB" id="A0A484HIN9"/>